<evidence type="ECO:0000256" key="5">
    <source>
        <dbReference type="ARBA" id="ARBA00022692"/>
    </source>
</evidence>
<feature type="domain" description="Major facilitator superfamily (MFS) profile" evidence="9">
    <location>
        <begin position="13"/>
        <end position="398"/>
    </location>
</feature>
<reference evidence="10 11" key="1">
    <citation type="submission" date="2020-11" db="EMBL/GenBank/DDBJ databases">
        <title>Description of Pontivivens ytuae sp. nov. isolated from deep sea sediment of Mariana Trench.</title>
        <authorList>
            <person name="Wang Z."/>
            <person name="Sun Q.-L."/>
            <person name="Xu X.-D."/>
            <person name="Tang Y.-Z."/>
            <person name="Zhang J."/>
        </authorList>
    </citation>
    <scope>NUCLEOTIDE SEQUENCE [LARGE SCALE GENOMIC DNA]</scope>
    <source>
        <strain evidence="10 11">MT2928</strain>
    </source>
</reference>
<dbReference type="InterPro" id="IPR011701">
    <property type="entry name" value="MFS"/>
</dbReference>
<dbReference type="GO" id="GO:1990961">
    <property type="term" value="P:xenobiotic detoxification by transmembrane export across the plasma membrane"/>
    <property type="evidence" value="ECO:0007669"/>
    <property type="project" value="InterPro"/>
</dbReference>
<evidence type="ECO:0000256" key="3">
    <source>
        <dbReference type="ARBA" id="ARBA00022448"/>
    </source>
</evidence>
<dbReference type="InterPro" id="IPR004812">
    <property type="entry name" value="Efflux_drug-R_Bcr/CmlA"/>
</dbReference>
<evidence type="ECO:0000256" key="7">
    <source>
        <dbReference type="ARBA" id="ARBA00023136"/>
    </source>
</evidence>
<feature type="transmembrane region" description="Helical" evidence="8">
    <location>
        <begin position="285"/>
        <end position="304"/>
    </location>
</feature>
<feature type="transmembrane region" description="Helical" evidence="8">
    <location>
        <begin position="12"/>
        <end position="35"/>
    </location>
</feature>
<dbReference type="Gene3D" id="1.20.1720.10">
    <property type="entry name" value="Multidrug resistance protein D"/>
    <property type="match status" value="1"/>
</dbReference>
<dbReference type="PANTHER" id="PTHR23502:SF132">
    <property type="entry name" value="POLYAMINE TRANSPORTER 2-RELATED"/>
    <property type="match status" value="1"/>
</dbReference>
<dbReference type="Pfam" id="PF07690">
    <property type="entry name" value="MFS_1"/>
    <property type="match status" value="1"/>
</dbReference>
<dbReference type="CDD" id="cd17320">
    <property type="entry name" value="MFS_MdfA_MDR_like"/>
    <property type="match status" value="1"/>
</dbReference>
<evidence type="ECO:0000259" key="9">
    <source>
        <dbReference type="PROSITE" id="PS50850"/>
    </source>
</evidence>
<feature type="transmembrane region" description="Helical" evidence="8">
    <location>
        <begin position="341"/>
        <end position="369"/>
    </location>
</feature>
<dbReference type="NCBIfam" id="TIGR00710">
    <property type="entry name" value="efflux_Bcr_CflA"/>
    <property type="match status" value="1"/>
</dbReference>
<evidence type="ECO:0000256" key="4">
    <source>
        <dbReference type="ARBA" id="ARBA00022475"/>
    </source>
</evidence>
<dbReference type="InterPro" id="IPR005829">
    <property type="entry name" value="Sugar_transporter_CS"/>
</dbReference>
<dbReference type="SUPFAM" id="SSF103473">
    <property type="entry name" value="MFS general substrate transporter"/>
    <property type="match status" value="1"/>
</dbReference>
<dbReference type="PANTHER" id="PTHR23502">
    <property type="entry name" value="MAJOR FACILITATOR SUPERFAMILY"/>
    <property type="match status" value="1"/>
</dbReference>
<comment type="subcellular location">
    <subcellularLocation>
        <location evidence="8">Cell inner membrane</location>
        <topology evidence="8">Multi-pass membrane protein</topology>
    </subcellularLocation>
    <subcellularLocation>
        <location evidence="1">Cell membrane</location>
        <topology evidence="1">Multi-pass membrane protein</topology>
    </subcellularLocation>
</comment>
<dbReference type="AlphaFoldDB" id="A0A7S9QE16"/>
<dbReference type="EMBL" id="CP064942">
    <property type="protein sequence ID" value="QPH55475.1"/>
    <property type="molecule type" value="Genomic_DNA"/>
</dbReference>
<gene>
    <name evidence="10" type="ORF">I0K15_06995</name>
</gene>
<accession>A0A7S9QE16</accession>
<dbReference type="Proteomes" id="UP000594800">
    <property type="component" value="Chromosome"/>
</dbReference>
<keyword evidence="3 8" id="KW-0813">Transport</keyword>
<feature type="transmembrane region" description="Helical" evidence="8">
    <location>
        <begin position="222"/>
        <end position="240"/>
    </location>
</feature>
<feature type="transmembrane region" description="Helical" evidence="8">
    <location>
        <begin position="375"/>
        <end position="393"/>
    </location>
</feature>
<feature type="transmembrane region" description="Helical" evidence="8">
    <location>
        <begin position="108"/>
        <end position="129"/>
    </location>
</feature>
<feature type="transmembrane region" description="Helical" evidence="8">
    <location>
        <begin position="310"/>
        <end position="329"/>
    </location>
</feature>
<dbReference type="PROSITE" id="PS50850">
    <property type="entry name" value="MFS"/>
    <property type="match status" value="1"/>
</dbReference>
<dbReference type="GO" id="GO:0042910">
    <property type="term" value="F:xenobiotic transmembrane transporter activity"/>
    <property type="evidence" value="ECO:0007669"/>
    <property type="project" value="InterPro"/>
</dbReference>
<dbReference type="KEGG" id="poz:I0K15_06995"/>
<evidence type="ECO:0000256" key="6">
    <source>
        <dbReference type="ARBA" id="ARBA00022989"/>
    </source>
</evidence>
<dbReference type="InterPro" id="IPR036259">
    <property type="entry name" value="MFS_trans_sf"/>
</dbReference>
<comment type="similarity">
    <text evidence="2 8">Belongs to the major facilitator superfamily. Bcr/CmlA family.</text>
</comment>
<proteinExistence type="inferred from homology"/>
<dbReference type="InterPro" id="IPR020846">
    <property type="entry name" value="MFS_dom"/>
</dbReference>
<protein>
    <recommendedName>
        <fullName evidence="8">Bcr/CflA family efflux transporter</fullName>
    </recommendedName>
</protein>
<evidence type="ECO:0000256" key="8">
    <source>
        <dbReference type="RuleBase" id="RU365088"/>
    </source>
</evidence>
<organism evidence="10 11">
    <name type="scientific">Pontivivens ytuae</name>
    <dbReference type="NCBI Taxonomy" id="2789856"/>
    <lineage>
        <taxon>Bacteria</taxon>
        <taxon>Pseudomonadati</taxon>
        <taxon>Pseudomonadota</taxon>
        <taxon>Alphaproteobacteria</taxon>
        <taxon>Rhodobacterales</taxon>
        <taxon>Paracoccaceae</taxon>
        <taxon>Pontivivens</taxon>
    </lineage>
</organism>
<evidence type="ECO:0000256" key="1">
    <source>
        <dbReference type="ARBA" id="ARBA00004651"/>
    </source>
</evidence>
<feature type="transmembrane region" description="Helical" evidence="8">
    <location>
        <begin position="55"/>
        <end position="75"/>
    </location>
</feature>
<keyword evidence="8" id="KW-0997">Cell inner membrane</keyword>
<evidence type="ECO:0000256" key="2">
    <source>
        <dbReference type="ARBA" id="ARBA00006236"/>
    </source>
</evidence>
<sequence>MTRASPHHAPLGFAGFVAIIAALMGLNAVAIDIMLPGLPEIAAAFTPDDVNRAQLVFSAYLAGFGLAQLAMGVLADRYGRKPVLIGGIAVYAAAGFACAFAPSLEVLLIARFVQGLGSAAPRVVATASVRDCYEGRDMAQVMSLSMVVFMAVPVIAPTLGQLILFVAPWPAVFVFLGLYALFMLWICATRLPETLRPEHRRPIRWASFAAALRSVFGARQTVGYMLAAGMFFGSLFGFINSAQQVLEEVLELGPWFVAVFALIAVAIAVSSLVNAQLVQRFGMRLLSHGAVCLCALFSAILLIGPEGLGVVGFLAVLSGVMLMIGLIFANFNALAMEPQGAVAGIAASVIGSVTALMGAGIGFTIGAAFDGTARPLALGFLVSAVVTIAILAVTERGRLFRSSPAAA</sequence>
<keyword evidence="11" id="KW-1185">Reference proteome</keyword>
<feature type="transmembrane region" description="Helical" evidence="8">
    <location>
        <begin position="82"/>
        <end position="102"/>
    </location>
</feature>
<dbReference type="RefSeq" id="WP_196104674.1">
    <property type="nucleotide sequence ID" value="NZ_CP064942.1"/>
</dbReference>
<evidence type="ECO:0000313" key="11">
    <source>
        <dbReference type="Proteomes" id="UP000594800"/>
    </source>
</evidence>
<dbReference type="PROSITE" id="PS00216">
    <property type="entry name" value="SUGAR_TRANSPORT_1"/>
    <property type="match status" value="1"/>
</dbReference>
<keyword evidence="7 8" id="KW-0472">Membrane</keyword>
<keyword evidence="5 8" id="KW-0812">Transmembrane</keyword>
<keyword evidence="6 8" id="KW-1133">Transmembrane helix</keyword>
<dbReference type="GO" id="GO:0005886">
    <property type="term" value="C:plasma membrane"/>
    <property type="evidence" value="ECO:0007669"/>
    <property type="project" value="UniProtKB-SubCell"/>
</dbReference>
<feature type="transmembrane region" description="Helical" evidence="8">
    <location>
        <begin position="171"/>
        <end position="191"/>
    </location>
</feature>
<feature type="transmembrane region" description="Helical" evidence="8">
    <location>
        <begin position="252"/>
        <end position="273"/>
    </location>
</feature>
<keyword evidence="4" id="KW-1003">Cell membrane</keyword>
<name>A0A7S9QE16_9RHOB</name>
<feature type="transmembrane region" description="Helical" evidence="8">
    <location>
        <begin position="141"/>
        <end position="165"/>
    </location>
</feature>
<evidence type="ECO:0000313" key="10">
    <source>
        <dbReference type="EMBL" id="QPH55475.1"/>
    </source>
</evidence>